<dbReference type="PANTHER" id="PTHR43343">
    <property type="entry name" value="PEPTIDASE S12"/>
    <property type="match status" value="1"/>
</dbReference>
<comment type="similarity">
    <text evidence="1">Belongs to the peptidase S1C family.</text>
</comment>
<dbReference type="EMBL" id="LECW02000036">
    <property type="protein sequence ID" value="KRT91389.1"/>
    <property type="molecule type" value="Genomic_DNA"/>
</dbReference>
<reference evidence="8 10" key="1">
    <citation type="journal article" date="2015" name="Int. J. Syst. Evol. Microbiol.">
        <title>Bacillus glycinifermentans sp. nov., isolated from fermented soybean paste.</title>
        <authorList>
            <person name="Kim S.J."/>
            <person name="Dunlap C.A."/>
            <person name="Kwon S.W."/>
            <person name="Rooney A.P."/>
        </authorList>
    </citation>
    <scope>NUCLEOTIDE SEQUENCE [LARGE SCALE GENOMIC DNA]</scope>
    <source>
        <strain evidence="8 10">GO-13</strain>
    </source>
</reference>
<feature type="region of interest" description="Disordered" evidence="5">
    <location>
        <begin position="64"/>
        <end position="99"/>
    </location>
</feature>
<sequence>MEYNRENNREPKNEIIIPEHQVSHTVNRAEQQKRKLSWLTPIISGIIGGSLVLGVTTFQHSGTEKTTSAAQTQATETTTSSSQNTKTEKLSSSSSTDVSTMVENISPAIVGISNYQKQSQSGMFGFESSESGTTSGNGSGSSSEEETGTGSGVIYKKANGKAYIITNNHVVEGASKLTVSLSNGKEVEGKLVGSDSLTDLAVVEISAANVEKVATFGDSSNLKAGEQVVAIGNPLGKDLSRTVTQGIISGVNRTVSVDTSAGETEMNVIQTDAAINPGNSGGALLNKKGEVIGINSMKISETGVEGIGFAIPSNDVKPIAEQLLSKGKIERPYIGISMMDLSQVPENYQTGTLGLTSSQLNKGIYIGQVASGSPAEKAGLKENDVIISLNGKETDSGSSLRSILYKNTKIGETVKVTIIRNGKTMTKQVKLDQKEVTSS</sequence>
<accession>A0A0J6HEF5</accession>
<evidence type="ECO:0000256" key="6">
    <source>
        <dbReference type="SAM" id="Phobius"/>
    </source>
</evidence>
<dbReference type="InterPro" id="IPR036034">
    <property type="entry name" value="PDZ_sf"/>
</dbReference>
<dbReference type="PANTHER" id="PTHR43343:SF3">
    <property type="entry name" value="PROTEASE DO-LIKE 8, CHLOROPLASTIC"/>
    <property type="match status" value="1"/>
</dbReference>
<dbReference type="Proteomes" id="UP001341297">
    <property type="component" value="Unassembled WGS sequence"/>
</dbReference>
<name>A0A0J6HEF5_9BACI</name>
<dbReference type="InterPro" id="IPR001940">
    <property type="entry name" value="Peptidase_S1C"/>
</dbReference>
<dbReference type="GO" id="GO:0004252">
    <property type="term" value="F:serine-type endopeptidase activity"/>
    <property type="evidence" value="ECO:0007669"/>
    <property type="project" value="InterPro"/>
</dbReference>
<evidence type="ECO:0000259" key="7">
    <source>
        <dbReference type="PROSITE" id="PS50106"/>
    </source>
</evidence>
<dbReference type="PRINTS" id="PR00834">
    <property type="entry name" value="PROTEASES2C"/>
</dbReference>
<dbReference type="Gene3D" id="2.40.10.10">
    <property type="entry name" value="Trypsin-like serine proteases"/>
    <property type="match status" value="2"/>
</dbReference>
<dbReference type="PROSITE" id="PS50106">
    <property type="entry name" value="PDZ"/>
    <property type="match status" value="1"/>
</dbReference>
<keyword evidence="6" id="KW-1133">Transmembrane helix</keyword>
<dbReference type="SUPFAM" id="SSF50156">
    <property type="entry name" value="PDZ domain-like"/>
    <property type="match status" value="1"/>
</dbReference>
<dbReference type="EMBL" id="JARRTL010000026">
    <property type="protein sequence ID" value="MEC0487049.1"/>
    <property type="molecule type" value="Genomic_DNA"/>
</dbReference>
<dbReference type="SMART" id="SM00228">
    <property type="entry name" value="PDZ"/>
    <property type="match status" value="1"/>
</dbReference>
<proteinExistence type="inferred from homology"/>
<dbReference type="AlphaFoldDB" id="A0A0J6HEF5"/>
<accession>A0A0J6H5V7</accession>
<evidence type="ECO:0000313" key="11">
    <source>
        <dbReference type="Proteomes" id="UP001341297"/>
    </source>
</evidence>
<evidence type="ECO:0000313" key="9">
    <source>
        <dbReference type="EMBL" id="MEC0487049.1"/>
    </source>
</evidence>
<feature type="domain" description="PDZ" evidence="7">
    <location>
        <begin position="338"/>
        <end position="422"/>
    </location>
</feature>
<dbReference type="Pfam" id="PF13180">
    <property type="entry name" value="PDZ_2"/>
    <property type="match status" value="1"/>
</dbReference>
<dbReference type="PATRIC" id="fig|1664069.3.peg.288"/>
<reference evidence="8" key="2">
    <citation type="submission" date="2015-10" db="EMBL/GenBank/DDBJ databases">
        <authorList>
            <person name="Gilbert D.G."/>
        </authorList>
    </citation>
    <scope>NUCLEOTIDE SEQUENCE</scope>
    <source>
        <strain evidence="8">GO-13</strain>
    </source>
</reference>
<feature type="compositionally biased region" description="Low complexity" evidence="5">
    <location>
        <begin position="64"/>
        <end position="95"/>
    </location>
</feature>
<gene>
    <name evidence="8" type="ORF">AB447_223335</name>
    <name evidence="9" type="ORF">P8828_20045</name>
</gene>
<protein>
    <submittedName>
        <fullName evidence="8">Serine protease</fullName>
    </submittedName>
    <submittedName>
        <fullName evidence="9">Trypsin-like peptidase domain-containing protein</fullName>
    </submittedName>
</protein>
<evidence type="ECO:0000256" key="4">
    <source>
        <dbReference type="ARBA" id="ARBA00022825"/>
    </source>
</evidence>
<dbReference type="CDD" id="cd06781">
    <property type="entry name" value="cpPDZ_BsHtra-like"/>
    <property type="match status" value="1"/>
</dbReference>
<feature type="compositionally biased region" description="Low complexity" evidence="5">
    <location>
        <begin position="121"/>
        <end position="142"/>
    </location>
</feature>
<keyword evidence="4" id="KW-0720">Serine protease</keyword>
<evidence type="ECO:0000256" key="5">
    <source>
        <dbReference type="SAM" id="MobiDB-lite"/>
    </source>
</evidence>
<dbReference type="RefSeq" id="WP_048354416.1">
    <property type="nucleotide sequence ID" value="NZ_CP023481.1"/>
</dbReference>
<dbReference type="SUPFAM" id="SSF50494">
    <property type="entry name" value="Trypsin-like serine proteases"/>
    <property type="match status" value="1"/>
</dbReference>
<evidence type="ECO:0000313" key="10">
    <source>
        <dbReference type="Proteomes" id="UP000036168"/>
    </source>
</evidence>
<organism evidence="8 10">
    <name type="scientific">Bacillus glycinifermentans</name>
    <dbReference type="NCBI Taxonomy" id="1664069"/>
    <lineage>
        <taxon>Bacteria</taxon>
        <taxon>Bacillati</taxon>
        <taxon>Bacillota</taxon>
        <taxon>Bacilli</taxon>
        <taxon>Bacillales</taxon>
        <taxon>Bacillaceae</taxon>
        <taxon>Bacillus</taxon>
    </lineage>
</organism>
<dbReference type="STRING" id="1664069.BGLY_1383"/>
<dbReference type="Pfam" id="PF13365">
    <property type="entry name" value="Trypsin_2"/>
    <property type="match status" value="1"/>
</dbReference>
<reference evidence="9 11" key="3">
    <citation type="submission" date="2023-03" db="EMBL/GenBank/DDBJ databases">
        <title>Agriculturally important microbes genome sequencing.</title>
        <authorList>
            <person name="Dunlap C."/>
        </authorList>
    </citation>
    <scope>NUCLEOTIDE SEQUENCE [LARGE SCALE GENOMIC DNA]</scope>
    <source>
        <strain evidence="9 11">CBP-3203</strain>
    </source>
</reference>
<dbReference type="OrthoDB" id="9758917at2"/>
<feature type="transmembrane region" description="Helical" evidence="6">
    <location>
        <begin position="38"/>
        <end position="58"/>
    </location>
</feature>
<keyword evidence="6" id="KW-0472">Membrane</keyword>
<evidence type="ECO:0000313" key="8">
    <source>
        <dbReference type="EMBL" id="KRT91389.1"/>
    </source>
</evidence>
<dbReference type="InterPro" id="IPR001478">
    <property type="entry name" value="PDZ"/>
</dbReference>
<dbReference type="InterPro" id="IPR009003">
    <property type="entry name" value="Peptidase_S1_PA"/>
</dbReference>
<dbReference type="FunFam" id="2.40.10.10:FF:000001">
    <property type="entry name" value="Periplasmic serine protease DegS"/>
    <property type="match status" value="1"/>
</dbReference>
<evidence type="ECO:0000256" key="2">
    <source>
        <dbReference type="ARBA" id="ARBA00022670"/>
    </source>
</evidence>
<dbReference type="Gene3D" id="2.30.42.10">
    <property type="match status" value="1"/>
</dbReference>
<comment type="caution">
    <text evidence="8">The sequence shown here is derived from an EMBL/GenBank/DDBJ whole genome shotgun (WGS) entry which is preliminary data.</text>
</comment>
<feature type="region of interest" description="Disordered" evidence="5">
    <location>
        <begin position="121"/>
        <end position="151"/>
    </location>
</feature>
<dbReference type="InterPro" id="IPR051201">
    <property type="entry name" value="Chloro_Bact_Ser_Proteases"/>
</dbReference>
<evidence type="ECO:0000256" key="3">
    <source>
        <dbReference type="ARBA" id="ARBA00022801"/>
    </source>
</evidence>
<keyword evidence="2 8" id="KW-0645">Protease</keyword>
<dbReference type="Proteomes" id="UP000036168">
    <property type="component" value="Unassembled WGS sequence"/>
</dbReference>
<keyword evidence="11" id="KW-1185">Reference proteome</keyword>
<dbReference type="GO" id="GO:0006508">
    <property type="term" value="P:proteolysis"/>
    <property type="evidence" value="ECO:0007669"/>
    <property type="project" value="UniProtKB-KW"/>
</dbReference>
<evidence type="ECO:0000256" key="1">
    <source>
        <dbReference type="ARBA" id="ARBA00010541"/>
    </source>
</evidence>
<dbReference type="InterPro" id="IPR043504">
    <property type="entry name" value="Peptidase_S1_PA_chymotrypsin"/>
</dbReference>
<keyword evidence="6" id="KW-0812">Transmembrane</keyword>
<keyword evidence="3" id="KW-0378">Hydrolase</keyword>